<dbReference type="InterPro" id="IPR050537">
    <property type="entry name" value="2-oxoacid_dehydrogenase"/>
</dbReference>
<dbReference type="Proteomes" id="UP001152797">
    <property type="component" value="Unassembled WGS sequence"/>
</dbReference>
<protein>
    <recommendedName>
        <fullName evidence="4">dihydrolipoyllysine-residue succinyltransferase</fullName>
        <ecNumber evidence="4">2.3.1.61</ecNumber>
    </recommendedName>
    <alternativeName>
        <fullName evidence="9">2-oxoglutarate dehydrogenase complex component E2</fullName>
    </alternativeName>
</protein>
<evidence type="ECO:0000313" key="12">
    <source>
        <dbReference type="EMBL" id="CAL1150950.1"/>
    </source>
</evidence>
<dbReference type="EMBL" id="CAMXCT020002355">
    <property type="protein sequence ID" value="CAL1150950.1"/>
    <property type="molecule type" value="Genomic_DNA"/>
</dbReference>
<dbReference type="InterPro" id="IPR023213">
    <property type="entry name" value="CAT-like_dom_sf"/>
</dbReference>
<dbReference type="EC" id="2.3.1.61" evidence="4"/>
<reference evidence="11" key="1">
    <citation type="submission" date="2022-10" db="EMBL/GenBank/DDBJ databases">
        <authorList>
            <person name="Chen Y."/>
            <person name="Dougan E. K."/>
            <person name="Chan C."/>
            <person name="Rhodes N."/>
            <person name="Thang M."/>
        </authorList>
    </citation>
    <scope>NUCLEOTIDE SEQUENCE</scope>
</reference>
<feature type="non-terminal residue" evidence="11">
    <location>
        <position position="1"/>
    </location>
</feature>
<feature type="domain" description="2-oxoacid dehydrogenase acyltransferase catalytic" evidence="10">
    <location>
        <begin position="111"/>
        <end position="341"/>
    </location>
</feature>
<keyword evidence="5" id="KW-0816">Tricarboxylic acid cycle</keyword>
<evidence type="ECO:0000256" key="7">
    <source>
        <dbReference type="ARBA" id="ARBA00022823"/>
    </source>
</evidence>
<evidence type="ECO:0000256" key="1">
    <source>
        <dbReference type="ARBA" id="ARBA00001938"/>
    </source>
</evidence>
<comment type="pathway">
    <text evidence="2">Amino-acid degradation; L-lysine degradation via saccharopine pathway; glutaryl-CoA from L-lysine: step 6/6.</text>
</comment>
<evidence type="ECO:0000313" key="11">
    <source>
        <dbReference type="EMBL" id="CAI3997575.1"/>
    </source>
</evidence>
<dbReference type="SUPFAM" id="SSF52777">
    <property type="entry name" value="CoA-dependent acyltransferases"/>
    <property type="match status" value="1"/>
</dbReference>
<reference evidence="12" key="2">
    <citation type="submission" date="2024-04" db="EMBL/GenBank/DDBJ databases">
        <authorList>
            <person name="Chen Y."/>
            <person name="Shah S."/>
            <person name="Dougan E. K."/>
            <person name="Thang M."/>
            <person name="Chan C."/>
        </authorList>
    </citation>
    <scope>NUCLEOTIDE SEQUENCE [LARGE SCALE GENOMIC DNA]</scope>
</reference>
<evidence type="ECO:0000256" key="6">
    <source>
        <dbReference type="ARBA" id="ARBA00022679"/>
    </source>
</evidence>
<evidence type="ECO:0000256" key="5">
    <source>
        <dbReference type="ARBA" id="ARBA00022532"/>
    </source>
</evidence>
<dbReference type="OrthoDB" id="5391403at2759"/>
<dbReference type="EMBL" id="CAMXCT010002355">
    <property type="protein sequence ID" value="CAI3997575.1"/>
    <property type="molecule type" value="Genomic_DNA"/>
</dbReference>
<evidence type="ECO:0000256" key="2">
    <source>
        <dbReference type="ARBA" id="ARBA00005145"/>
    </source>
</evidence>
<comment type="cofactor">
    <cofactor evidence="1">
        <name>(R)-lipoate</name>
        <dbReference type="ChEBI" id="CHEBI:83088"/>
    </cofactor>
</comment>
<dbReference type="Gene3D" id="3.30.559.10">
    <property type="entry name" value="Chloramphenicol acetyltransferase-like domain"/>
    <property type="match status" value="1"/>
</dbReference>
<evidence type="ECO:0000313" key="13">
    <source>
        <dbReference type="Proteomes" id="UP001152797"/>
    </source>
</evidence>
<evidence type="ECO:0000256" key="3">
    <source>
        <dbReference type="ARBA" id="ARBA00007317"/>
    </source>
</evidence>
<gene>
    <name evidence="11" type="ORF">C1SCF055_LOCUS23946</name>
</gene>
<dbReference type="PANTHER" id="PTHR43416">
    <property type="entry name" value="DIHYDROLIPOYLLYSINE-RESIDUE SUCCINYLTRANSFERASE COMPONENT OF 2-OXOGLUTARATE DEHYDROGENASE COMPLEX, MITOCHONDRIAL-RELATED"/>
    <property type="match status" value="1"/>
</dbReference>
<accession>A0A9P1CTT2</accession>
<sequence length="343" mass="36984">GSSSVADECKDSSLFEVPMAAANKAARSVRLPRIQYACHVLETSSCRSFVTPRPYGLQVRHLSSAGLTGLRATFARLAAERLGMPAEAPSATASATVGNAPAAVSVGEGRTERRVPVSFVRQRVMKRLKETQNTAAQLSTFQEVDMTESLKLRSKYKDLFLKMHGSQLGLLSLIAKATCLAIAEVPGVNAIIDDGTKETVMRDYVDISIPIPSPRGIISCTLKDAQSMTVRDLEHEIAALSDRAGRDELSVSDLSHSTFGIVDTGVAGSMLGTGIINYPQSASMGTNAVKRRVAVVNGKVEARPIMYTALNYDHRLIDGREAVTFLCSVRDKLEDPSRMLLDL</sequence>
<dbReference type="AlphaFoldDB" id="A0A9P1CTT2"/>
<dbReference type="EMBL" id="CAMXCT030002355">
    <property type="protein sequence ID" value="CAL4784887.1"/>
    <property type="molecule type" value="Genomic_DNA"/>
</dbReference>
<keyword evidence="6" id="KW-0808">Transferase</keyword>
<dbReference type="GO" id="GO:0006099">
    <property type="term" value="P:tricarboxylic acid cycle"/>
    <property type="evidence" value="ECO:0007669"/>
    <property type="project" value="UniProtKB-KW"/>
</dbReference>
<dbReference type="InterPro" id="IPR001078">
    <property type="entry name" value="2-oxoacid_DH_actylTfrase"/>
</dbReference>
<evidence type="ECO:0000256" key="9">
    <source>
        <dbReference type="ARBA" id="ARBA00032406"/>
    </source>
</evidence>
<keyword evidence="13" id="KW-1185">Reference proteome</keyword>
<proteinExistence type="inferred from homology"/>
<comment type="similarity">
    <text evidence="3">Belongs to the 2-oxoacid dehydrogenase family.</text>
</comment>
<name>A0A9P1CTT2_9DINO</name>
<evidence type="ECO:0000259" key="10">
    <source>
        <dbReference type="Pfam" id="PF00198"/>
    </source>
</evidence>
<dbReference type="GO" id="GO:0004149">
    <property type="term" value="F:dihydrolipoyllysine-residue succinyltransferase activity"/>
    <property type="evidence" value="ECO:0007669"/>
    <property type="project" value="UniProtKB-EC"/>
</dbReference>
<dbReference type="PANTHER" id="PTHR43416:SF5">
    <property type="entry name" value="DIHYDROLIPOYLLYSINE-RESIDUE SUCCINYLTRANSFERASE COMPONENT OF 2-OXOGLUTARATE DEHYDROGENASE COMPLEX, MITOCHONDRIAL"/>
    <property type="match status" value="1"/>
</dbReference>
<dbReference type="Pfam" id="PF00198">
    <property type="entry name" value="2-oxoacid_dh"/>
    <property type="match status" value="1"/>
</dbReference>
<evidence type="ECO:0000256" key="4">
    <source>
        <dbReference type="ARBA" id="ARBA00012945"/>
    </source>
</evidence>
<evidence type="ECO:0000256" key="8">
    <source>
        <dbReference type="ARBA" id="ARBA00023315"/>
    </source>
</evidence>
<organism evidence="11">
    <name type="scientific">Cladocopium goreaui</name>
    <dbReference type="NCBI Taxonomy" id="2562237"/>
    <lineage>
        <taxon>Eukaryota</taxon>
        <taxon>Sar</taxon>
        <taxon>Alveolata</taxon>
        <taxon>Dinophyceae</taxon>
        <taxon>Suessiales</taxon>
        <taxon>Symbiodiniaceae</taxon>
        <taxon>Cladocopium</taxon>
    </lineage>
</organism>
<keyword evidence="8" id="KW-0012">Acyltransferase</keyword>
<comment type="caution">
    <text evidence="11">The sequence shown here is derived from an EMBL/GenBank/DDBJ whole genome shotgun (WGS) entry which is preliminary data.</text>
</comment>
<keyword evidence="7" id="KW-0450">Lipoyl</keyword>